<name>A0AAE9ZGV6_9PROT</name>
<sequence length="524" mass="56433">MIRTLLRVGGLAALCSACVSTSLPDEGRCGALVIEDVSIVDPEANATRSGQSILLQDGVITRIYDAPSASLGITAKRVDASGLYASPALIDAHVHIFDARDIEMHRLHGVAAIRNMDGWAWHLRLAQKKQSPCAISGFITTGSQHEANGEEAANVVARDIIAEKSAGYDWVKLYDSIDETALKVLAKLKTQDPGIRISGHLPDDLPASGLVQSGVYDDIAHAEELLAAMRYEYGADWREYIPEIAEAMTKHGVSLTTSIETNQSIAEQAKDTDEALAARDVQFAAPLLQAFWRSAFNPYGHIDEEIATRLQKDVSALKELVFGLSRQGVTIWAGTDAPNPINVPGAALHAELSRLVEAGLSPAEALQSAFSRPAEGLFPNARLGKIAEEMAGEFILTRENPLNNVDTLRAPAGLVSAGRYLSADEIDQRKQKLASVYAADLEVIEKFSPASAANILNAIETDESGSANISEDGLTSLVWFYMKMNNFSEARTLSEKLAALYPDSADAQFVLGYIISLEDELAAD</sequence>
<evidence type="ECO:0000313" key="2">
    <source>
        <dbReference type="Proteomes" id="UP001214043"/>
    </source>
</evidence>
<evidence type="ECO:0008006" key="3">
    <source>
        <dbReference type="Google" id="ProtNLM"/>
    </source>
</evidence>
<dbReference type="SUPFAM" id="SSF51556">
    <property type="entry name" value="Metallo-dependent hydrolases"/>
    <property type="match status" value="1"/>
</dbReference>
<dbReference type="InterPro" id="IPR032466">
    <property type="entry name" value="Metal_Hydrolase"/>
</dbReference>
<dbReference type="Proteomes" id="UP001214043">
    <property type="component" value="Chromosome"/>
</dbReference>
<accession>A0AAE9ZGV6</accession>
<gene>
    <name evidence="1" type="ORF">PUV54_06230</name>
</gene>
<reference evidence="1" key="1">
    <citation type="submission" date="2023-02" db="EMBL/GenBank/DDBJ databases">
        <title>Genome sequence of Hyphococcus flavus.</title>
        <authorList>
            <person name="Rong J.-C."/>
            <person name="Zhao Q."/>
            <person name="Yi M."/>
            <person name="Wu J.-Y."/>
        </authorList>
    </citation>
    <scope>NUCLEOTIDE SEQUENCE</scope>
    <source>
        <strain evidence="1">MCCC 1K03223</strain>
    </source>
</reference>
<evidence type="ECO:0000313" key="1">
    <source>
        <dbReference type="EMBL" id="WDI32793.1"/>
    </source>
</evidence>
<dbReference type="InterPro" id="IPR011059">
    <property type="entry name" value="Metal-dep_hydrolase_composite"/>
</dbReference>
<proteinExistence type="predicted"/>
<keyword evidence="2" id="KW-1185">Reference proteome</keyword>
<dbReference type="RefSeq" id="WP_274494736.1">
    <property type="nucleotide sequence ID" value="NZ_CP118166.1"/>
</dbReference>
<dbReference type="Gene3D" id="2.30.40.10">
    <property type="entry name" value="Urease, subunit C, domain 1"/>
    <property type="match status" value="2"/>
</dbReference>
<dbReference type="AlphaFoldDB" id="A0AAE9ZGV6"/>
<organism evidence="1 2">
    <name type="scientific">Hyphococcus flavus</name>
    <dbReference type="NCBI Taxonomy" id="1866326"/>
    <lineage>
        <taxon>Bacteria</taxon>
        <taxon>Pseudomonadati</taxon>
        <taxon>Pseudomonadota</taxon>
        <taxon>Alphaproteobacteria</taxon>
        <taxon>Parvularculales</taxon>
        <taxon>Parvularculaceae</taxon>
        <taxon>Hyphococcus</taxon>
    </lineage>
</organism>
<dbReference type="GO" id="GO:0016810">
    <property type="term" value="F:hydrolase activity, acting on carbon-nitrogen (but not peptide) bonds"/>
    <property type="evidence" value="ECO:0007669"/>
    <property type="project" value="InterPro"/>
</dbReference>
<dbReference type="PANTHER" id="PTHR43135">
    <property type="entry name" value="ALPHA-D-RIBOSE 1-METHYLPHOSPHONATE 5-TRIPHOSPHATE DIPHOSPHATASE"/>
    <property type="match status" value="1"/>
</dbReference>
<dbReference type="EMBL" id="CP118166">
    <property type="protein sequence ID" value="WDI32793.1"/>
    <property type="molecule type" value="Genomic_DNA"/>
</dbReference>
<protein>
    <recommendedName>
        <fullName evidence="3">Amidohydrolase-related domain-containing protein</fullName>
    </recommendedName>
</protein>
<dbReference type="KEGG" id="hfl:PUV54_06230"/>
<dbReference type="InterPro" id="IPR051781">
    <property type="entry name" value="Metallo-dep_Hydrolase"/>
</dbReference>
<dbReference type="SUPFAM" id="SSF51338">
    <property type="entry name" value="Composite domain of metallo-dependent hydrolases"/>
    <property type="match status" value="1"/>
</dbReference>
<dbReference type="PANTHER" id="PTHR43135:SF3">
    <property type="entry name" value="ALPHA-D-RIBOSE 1-METHYLPHOSPHONATE 5-TRIPHOSPHATE DIPHOSPHATASE"/>
    <property type="match status" value="1"/>
</dbReference>
<dbReference type="Gene3D" id="3.20.20.140">
    <property type="entry name" value="Metal-dependent hydrolases"/>
    <property type="match status" value="1"/>
</dbReference>